<dbReference type="EMBL" id="SMAI01000007">
    <property type="protein sequence ID" value="TCT04356.1"/>
    <property type="molecule type" value="Genomic_DNA"/>
</dbReference>
<organism evidence="7 8">
    <name type="scientific">Aquabacter spiritensis</name>
    <dbReference type="NCBI Taxonomy" id="933073"/>
    <lineage>
        <taxon>Bacteria</taxon>
        <taxon>Pseudomonadati</taxon>
        <taxon>Pseudomonadota</taxon>
        <taxon>Alphaproteobacteria</taxon>
        <taxon>Hyphomicrobiales</taxon>
        <taxon>Xanthobacteraceae</taxon>
        <taxon>Aquabacter</taxon>
    </lineage>
</organism>
<evidence type="ECO:0000256" key="2">
    <source>
        <dbReference type="ARBA" id="ARBA00022630"/>
    </source>
</evidence>
<dbReference type="GO" id="GO:0050661">
    <property type="term" value="F:NADP binding"/>
    <property type="evidence" value="ECO:0007669"/>
    <property type="project" value="InterPro"/>
</dbReference>
<proteinExistence type="predicted"/>
<evidence type="ECO:0000313" key="7">
    <source>
        <dbReference type="EMBL" id="TCT04356.1"/>
    </source>
</evidence>
<accession>A0A4R3LW62</accession>
<dbReference type="InterPro" id="IPR044152">
    <property type="entry name" value="YqjM-like"/>
</dbReference>
<dbReference type="InterPro" id="IPR001155">
    <property type="entry name" value="OxRdtase_FMN_N"/>
</dbReference>
<evidence type="ECO:0000256" key="4">
    <source>
        <dbReference type="ARBA" id="ARBA00022857"/>
    </source>
</evidence>
<dbReference type="PANTHER" id="PTHR43303">
    <property type="entry name" value="NADPH DEHYDROGENASE C23G7.10C-RELATED"/>
    <property type="match status" value="1"/>
</dbReference>
<keyword evidence="8" id="KW-1185">Reference proteome</keyword>
<dbReference type="OrthoDB" id="9804454at2"/>
<name>A0A4R3LW62_9HYPH</name>
<gene>
    <name evidence="7" type="ORF">EDC64_107173</name>
</gene>
<dbReference type="Proteomes" id="UP000294664">
    <property type="component" value="Unassembled WGS sequence"/>
</dbReference>
<dbReference type="PANTHER" id="PTHR43303:SF4">
    <property type="entry name" value="NADPH DEHYDROGENASE C23G7.10C-RELATED"/>
    <property type="match status" value="1"/>
</dbReference>
<keyword evidence="3" id="KW-0288">FMN</keyword>
<protein>
    <submittedName>
        <fullName evidence="7">NADPH2 dehydrogenase</fullName>
    </submittedName>
</protein>
<dbReference type="RefSeq" id="WP_132031933.1">
    <property type="nucleotide sequence ID" value="NZ_SMAI01000007.1"/>
</dbReference>
<sequence length="370" mass="39839">MTSSHLFSPLRLRDLSLANRIVVSPMAQYSAEDGVATDWHLMHMGNLAVSGAGLVIIEATSISPEARVSPYCLGLWGDAHERALGRAIAFCRRHGGASLGIQLMHAGRKGSVSAPWQGQSELKPAAGGWETVSPSDLPYPGRSAPRALSRDDLSAVRAAYVAAAERAGRIGFDLLEIHNAHGYLLHSFLSPLSNARTDAYGGTLENRMRFPLDVFDAVRAVWPAGKPIGVRLSATDWAEGGWTIEDSVVFAAALKARGCDYVTASSGGSSDAQKIPVGPGYQLPFAARIRRETGIATMGVGMITEPDQAEQALAEAQVDLVALGRAMMYQPRWAWQAAEKLGADAYFPPQYARSHPSMRRRDFLRATRDA</sequence>
<evidence type="ECO:0000256" key="3">
    <source>
        <dbReference type="ARBA" id="ARBA00022643"/>
    </source>
</evidence>
<evidence type="ECO:0000256" key="1">
    <source>
        <dbReference type="ARBA" id="ARBA00001917"/>
    </source>
</evidence>
<dbReference type="AlphaFoldDB" id="A0A4R3LW62"/>
<comment type="cofactor">
    <cofactor evidence="1">
        <name>FMN</name>
        <dbReference type="ChEBI" id="CHEBI:58210"/>
    </cofactor>
</comment>
<dbReference type="SUPFAM" id="SSF51395">
    <property type="entry name" value="FMN-linked oxidoreductases"/>
    <property type="match status" value="1"/>
</dbReference>
<feature type="domain" description="NADH:flavin oxidoreductase/NADH oxidase N-terminal" evidence="6">
    <location>
        <begin position="6"/>
        <end position="341"/>
    </location>
</feature>
<dbReference type="Gene3D" id="3.20.20.70">
    <property type="entry name" value="Aldolase class I"/>
    <property type="match status" value="1"/>
</dbReference>
<keyword evidence="5" id="KW-0560">Oxidoreductase</keyword>
<comment type="caution">
    <text evidence="7">The sequence shown here is derived from an EMBL/GenBank/DDBJ whole genome shotgun (WGS) entry which is preliminary data.</text>
</comment>
<dbReference type="Pfam" id="PF00724">
    <property type="entry name" value="Oxidored_FMN"/>
    <property type="match status" value="1"/>
</dbReference>
<reference evidence="7 8" key="1">
    <citation type="submission" date="2019-03" db="EMBL/GenBank/DDBJ databases">
        <title>Genomic Encyclopedia of Type Strains, Phase IV (KMG-IV): sequencing the most valuable type-strain genomes for metagenomic binning, comparative biology and taxonomic classification.</title>
        <authorList>
            <person name="Goeker M."/>
        </authorList>
    </citation>
    <scope>NUCLEOTIDE SEQUENCE [LARGE SCALE GENOMIC DNA]</scope>
    <source>
        <strain evidence="7 8">DSM 9035</strain>
    </source>
</reference>
<dbReference type="GO" id="GO:0010181">
    <property type="term" value="F:FMN binding"/>
    <property type="evidence" value="ECO:0007669"/>
    <property type="project" value="InterPro"/>
</dbReference>
<dbReference type="GO" id="GO:0003959">
    <property type="term" value="F:NADPH dehydrogenase activity"/>
    <property type="evidence" value="ECO:0007669"/>
    <property type="project" value="InterPro"/>
</dbReference>
<keyword evidence="2" id="KW-0285">Flavoprotein</keyword>
<keyword evidence="4" id="KW-0521">NADP</keyword>
<dbReference type="CDD" id="cd02932">
    <property type="entry name" value="OYE_YqiM_FMN"/>
    <property type="match status" value="1"/>
</dbReference>
<evidence type="ECO:0000256" key="5">
    <source>
        <dbReference type="ARBA" id="ARBA00023002"/>
    </source>
</evidence>
<evidence type="ECO:0000259" key="6">
    <source>
        <dbReference type="Pfam" id="PF00724"/>
    </source>
</evidence>
<evidence type="ECO:0000313" key="8">
    <source>
        <dbReference type="Proteomes" id="UP000294664"/>
    </source>
</evidence>
<dbReference type="InterPro" id="IPR013785">
    <property type="entry name" value="Aldolase_TIM"/>
</dbReference>